<dbReference type="InterPro" id="IPR024051">
    <property type="entry name" value="AICAR_Tfase_dup_dom_sf"/>
</dbReference>
<name>A0A1G1XX92_9BACT</name>
<dbReference type="Proteomes" id="UP000178930">
    <property type="component" value="Unassembled WGS sequence"/>
</dbReference>
<dbReference type="GO" id="GO:0005829">
    <property type="term" value="C:cytosol"/>
    <property type="evidence" value="ECO:0007669"/>
    <property type="project" value="TreeGrafter"/>
</dbReference>
<dbReference type="Gene3D" id="3.40.140.20">
    <property type="match status" value="2"/>
</dbReference>
<feature type="domain" description="MGS-like" evidence="8">
    <location>
        <begin position="1"/>
        <end position="180"/>
    </location>
</feature>
<dbReference type="InterPro" id="IPR016193">
    <property type="entry name" value="Cytidine_deaminase-like"/>
</dbReference>
<dbReference type="SUPFAM" id="SSF52335">
    <property type="entry name" value="Methylglyoxal synthase-like"/>
    <property type="match status" value="2"/>
</dbReference>
<dbReference type="SMART" id="SM00851">
    <property type="entry name" value="MGS"/>
    <property type="match status" value="1"/>
</dbReference>
<dbReference type="InterPro" id="IPR036914">
    <property type="entry name" value="MGS-like_dom_sf"/>
</dbReference>
<dbReference type="Pfam" id="PF02142">
    <property type="entry name" value="MGS"/>
    <property type="match status" value="1"/>
</dbReference>
<evidence type="ECO:0000256" key="1">
    <source>
        <dbReference type="ARBA" id="ARBA00004844"/>
    </source>
</evidence>
<comment type="caution">
    <text evidence="9">The sequence shown here is derived from an EMBL/GenBank/DDBJ whole genome shotgun (WGS) entry which is preliminary data.</text>
</comment>
<dbReference type="Pfam" id="PF01808">
    <property type="entry name" value="AICARFT_IMPCHas"/>
    <property type="match status" value="1"/>
</dbReference>
<dbReference type="PANTHER" id="PTHR11692">
    <property type="entry name" value="BIFUNCTIONAL PURINE BIOSYNTHESIS PROTEIN PURH"/>
    <property type="match status" value="1"/>
</dbReference>
<evidence type="ECO:0000256" key="6">
    <source>
        <dbReference type="ARBA" id="ARBA00022801"/>
    </source>
</evidence>
<evidence type="ECO:0000256" key="7">
    <source>
        <dbReference type="ARBA" id="ARBA00023268"/>
    </source>
</evidence>
<reference evidence="9 10" key="1">
    <citation type="journal article" date="2016" name="Nat. Commun.">
        <title>Thousands of microbial genomes shed light on interconnected biogeochemical processes in an aquifer system.</title>
        <authorList>
            <person name="Anantharaman K."/>
            <person name="Brown C.T."/>
            <person name="Hug L.A."/>
            <person name="Sharon I."/>
            <person name="Castelle C.J."/>
            <person name="Probst A.J."/>
            <person name="Thomas B.C."/>
            <person name="Singh A."/>
            <person name="Wilkins M.J."/>
            <person name="Karaoz U."/>
            <person name="Brodie E.L."/>
            <person name="Williams K.H."/>
            <person name="Hubbard S.S."/>
            <person name="Banfield J.F."/>
        </authorList>
    </citation>
    <scope>NUCLEOTIDE SEQUENCE [LARGE SCALE GENOMIC DNA]</scope>
</reference>
<evidence type="ECO:0000259" key="8">
    <source>
        <dbReference type="PROSITE" id="PS51855"/>
    </source>
</evidence>
<evidence type="ECO:0000256" key="2">
    <source>
        <dbReference type="ARBA" id="ARBA00004954"/>
    </source>
</evidence>
<keyword evidence="4" id="KW-0808">Transferase</keyword>
<protein>
    <recommendedName>
        <fullName evidence="8">MGS-like domain-containing protein</fullName>
    </recommendedName>
</protein>
<evidence type="ECO:0000256" key="5">
    <source>
        <dbReference type="ARBA" id="ARBA00022755"/>
    </source>
</evidence>
<keyword evidence="5" id="KW-0658">Purine biosynthesis</keyword>
<evidence type="ECO:0000256" key="3">
    <source>
        <dbReference type="ARBA" id="ARBA00007667"/>
    </source>
</evidence>
<accession>A0A1G1XX92</accession>
<dbReference type="InterPro" id="IPR002695">
    <property type="entry name" value="PurH-like"/>
</dbReference>
<evidence type="ECO:0000256" key="4">
    <source>
        <dbReference type="ARBA" id="ARBA00022679"/>
    </source>
</evidence>
<dbReference type="PANTHER" id="PTHR11692:SF0">
    <property type="entry name" value="BIFUNCTIONAL PURINE BIOSYNTHESIS PROTEIN ATIC"/>
    <property type="match status" value="1"/>
</dbReference>
<dbReference type="SMART" id="SM00798">
    <property type="entry name" value="AICARFT_IMPCHas"/>
    <property type="match status" value="1"/>
</dbReference>
<organism evidence="9 10">
    <name type="scientific">Candidatus Buchananbacteria bacterium RIFCSPHIGHO2_01_FULL_39_14</name>
    <dbReference type="NCBI Taxonomy" id="1797532"/>
    <lineage>
        <taxon>Bacteria</taxon>
        <taxon>Candidatus Buchananiibacteriota</taxon>
    </lineage>
</organism>
<comment type="pathway">
    <text evidence="2">Purine metabolism; IMP biosynthesis via de novo pathway; 5-formamido-1-(5-phospho-D-ribosyl)imidazole-4-carboxamide from 5-amino-1-(5-phospho-D-ribosyl)imidazole-4-carboxamide (10-formyl THF route): step 1/1.</text>
</comment>
<sequence>MEERKKFALISVYHKEGIVDFAKALLAMGFELLASSGTCRHLREAGLEVKDVADMLLESFVIQAQRGGITFSEEPQDIPLMMAQMREHGMDASAMLGHRVVTLSREVAAALLARYLEADLEELVNRGIPWIDLICCDFYPARDAIAKIDATIDSVNEMTDIGGPTMVRAAAKGSRIVICDPADHELVINLLQAEGDVNKETRQQLRAKAFATTGVYDLDLARFYGQGEYDGVFGKRVLTLGKGETDAQSPAALYSSRQITYPLAWKNFCIISGSPSYVNSADGERCRQIICRGAEAFRRTFRQIPNIAVACKHGNPCGLAISWNYPVKAIHNTLLGDPIAVMGGEIMTNFAITDEVGQMLLAVPEEDHPRVRRKNWGADVIFAPEFSESSVMLLGKREKRKLLVNEALFDPQMVPGKRMIRVFDTEEFLIQGLPDYVFTLDNLDELVGPAPVQDDIIDMIIAWLAAWQSDSNAATVAKDGTLCGLGCGDQDRIWCCQEAIAKAERAGHDLNGAKFGSDGFFPYARRKGDDQPLEGPELFAQAGCNGGVVSADGQNLVEVKAFFREAKMSVAFVPAKHRGFMFHA</sequence>
<dbReference type="GO" id="GO:0006189">
    <property type="term" value="P:'de novo' IMP biosynthetic process"/>
    <property type="evidence" value="ECO:0007669"/>
    <property type="project" value="UniProtKB-UniPathway"/>
</dbReference>
<dbReference type="InterPro" id="IPR011607">
    <property type="entry name" value="MGS-like_dom"/>
</dbReference>
<dbReference type="PROSITE" id="PS51855">
    <property type="entry name" value="MGS"/>
    <property type="match status" value="1"/>
</dbReference>
<keyword evidence="6" id="KW-0378">Hydrolase</keyword>
<dbReference type="STRING" id="1797532.A2729_01130"/>
<gene>
    <name evidence="9" type="ORF">A2729_01130</name>
</gene>
<dbReference type="GO" id="GO:0003937">
    <property type="term" value="F:IMP cyclohydrolase activity"/>
    <property type="evidence" value="ECO:0007669"/>
    <property type="project" value="InterPro"/>
</dbReference>
<dbReference type="SUPFAM" id="SSF53927">
    <property type="entry name" value="Cytidine deaminase-like"/>
    <property type="match status" value="1"/>
</dbReference>
<evidence type="ECO:0000313" key="9">
    <source>
        <dbReference type="EMBL" id="OGY43907.1"/>
    </source>
</evidence>
<dbReference type="GO" id="GO:0004643">
    <property type="term" value="F:phosphoribosylaminoimidazolecarboxamide formyltransferase activity"/>
    <property type="evidence" value="ECO:0007669"/>
    <property type="project" value="InterPro"/>
</dbReference>
<dbReference type="EMBL" id="MHIB01000027">
    <property type="protein sequence ID" value="OGY43907.1"/>
    <property type="molecule type" value="Genomic_DNA"/>
</dbReference>
<dbReference type="PIRSF" id="PIRSF000414">
    <property type="entry name" value="AICARFT_IMPCHas"/>
    <property type="match status" value="1"/>
</dbReference>
<dbReference type="AlphaFoldDB" id="A0A1G1XX92"/>
<dbReference type="Gene3D" id="3.40.50.1380">
    <property type="entry name" value="Methylglyoxal synthase-like domain"/>
    <property type="match status" value="1"/>
</dbReference>
<comment type="pathway">
    <text evidence="1">Purine metabolism; IMP biosynthesis via de novo pathway; IMP from 5-formamido-1-(5-phospho-D-ribosyl)imidazole-4-carboxamide: step 1/1.</text>
</comment>
<dbReference type="UniPathway" id="UPA00074">
    <property type="reaction ID" value="UER00133"/>
</dbReference>
<keyword evidence="7" id="KW-0511">Multifunctional enzyme</keyword>
<comment type="similarity">
    <text evidence="3">Belongs to the PurH family.</text>
</comment>
<proteinExistence type="inferred from homology"/>
<evidence type="ECO:0000313" key="10">
    <source>
        <dbReference type="Proteomes" id="UP000178930"/>
    </source>
</evidence>